<dbReference type="InterPro" id="IPR029058">
    <property type="entry name" value="AB_hydrolase_fold"/>
</dbReference>
<dbReference type="EMBL" id="CP035758">
    <property type="protein sequence ID" value="QBD79705.1"/>
    <property type="molecule type" value="Genomic_DNA"/>
</dbReference>
<dbReference type="OrthoDB" id="9773293at2"/>
<dbReference type="RefSeq" id="WP_129890771.1">
    <property type="nucleotide sequence ID" value="NZ_CP035758.1"/>
</dbReference>
<dbReference type="Proteomes" id="UP000290365">
    <property type="component" value="Chromosome"/>
</dbReference>
<dbReference type="Gene3D" id="3.40.50.1820">
    <property type="entry name" value="alpha/beta hydrolase"/>
    <property type="match status" value="1"/>
</dbReference>
<feature type="domain" description="AB hydrolase-1" evidence="2">
    <location>
        <begin position="29"/>
        <end position="276"/>
    </location>
</feature>
<dbReference type="PRINTS" id="PR00111">
    <property type="entry name" value="ABHYDROLASE"/>
</dbReference>
<keyword evidence="1 3" id="KW-0378">Hydrolase</keyword>
<dbReference type="PRINTS" id="PR00412">
    <property type="entry name" value="EPOXHYDRLASE"/>
</dbReference>
<gene>
    <name evidence="3" type="ORF">EPA93_28500</name>
</gene>
<organism evidence="3 4">
    <name type="scientific">Ktedonosporobacter rubrisoli</name>
    <dbReference type="NCBI Taxonomy" id="2509675"/>
    <lineage>
        <taxon>Bacteria</taxon>
        <taxon>Bacillati</taxon>
        <taxon>Chloroflexota</taxon>
        <taxon>Ktedonobacteria</taxon>
        <taxon>Ktedonobacterales</taxon>
        <taxon>Ktedonosporobacteraceae</taxon>
        <taxon>Ktedonosporobacter</taxon>
    </lineage>
</organism>
<keyword evidence="4" id="KW-1185">Reference proteome</keyword>
<evidence type="ECO:0000313" key="4">
    <source>
        <dbReference type="Proteomes" id="UP000290365"/>
    </source>
</evidence>
<accession>A0A4P6JW57</accession>
<protein>
    <submittedName>
        <fullName evidence="3">Alpha/beta hydrolase</fullName>
    </submittedName>
</protein>
<dbReference type="InterPro" id="IPR000639">
    <property type="entry name" value="Epox_hydrolase-like"/>
</dbReference>
<dbReference type="InterPro" id="IPR000073">
    <property type="entry name" value="AB_hydrolase_1"/>
</dbReference>
<reference evidence="3 4" key="1">
    <citation type="submission" date="2019-01" db="EMBL/GenBank/DDBJ databases">
        <title>Ktedonosporobacter rubrisoli SCAWS-G2.</title>
        <authorList>
            <person name="Huang Y."/>
            <person name="Yan B."/>
        </authorList>
    </citation>
    <scope>NUCLEOTIDE SEQUENCE [LARGE SCALE GENOMIC DNA]</scope>
    <source>
        <strain evidence="3 4">SCAWS-G2</strain>
    </source>
</reference>
<evidence type="ECO:0000259" key="2">
    <source>
        <dbReference type="Pfam" id="PF00561"/>
    </source>
</evidence>
<name>A0A4P6JW57_KTERU</name>
<dbReference type="SUPFAM" id="SSF53474">
    <property type="entry name" value="alpha/beta-Hydrolases"/>
    <property type="match status" value="1"/>
</dbReference>
<dbReference type="GO" id="GO:0016787">
    <property type="term" value="F:hydrolase activity"/>
    <property type="evidence" value="ECO:0007669"/>
    <property type="project" value="UniProtKB-KW"/>
</dbReference>
<sequence>MDTAETTWQHSFIQTNGIRMHYVKQGSGPLVIFLHGFPEFWYSWRYQLPVLAEHGYTAVAPDLRGYNETDKPAGGYDLATLCRDIAGLISGLQSQKAIIIGHDWGGVLAWSLTIHHPELAERLIVLNAPHPAAMSRELRTIEQLRKSWYMFFFQIPWLPEYLLGLNHAAAIGKMLHASAVQKAAFPPQVLWSYRDAMSKPGALTGGLNYYRAMFRRLATRGRSGNEHVINTPTLLIWGEQDVALGINLTKGLENWVPNLRIQYLPESGHWVQQENPEEVNKLILEFLSTS</sequence>
<proteinExistence type="predicted"/>
<evidence type="ECO:0000256" key="1">
    <source>
        <dbReference type="ARBA" id="ARBA00022801"/>
    </source>
</evidence>
<evidence type="ECO:0000313" key="3">
    <source>
        <dbReference type="EMBL" id="QBD79705.1"/>
    </source>
</evidence>
<dbReference type="AlphaFoldDB" id="A0A4P6JW57"/>
<dbReference type="KEGG" id="kbs:EPA93_28500"/>
<dbReference type="Pfam" id="PF00561">
    <property type="entry name" value="Abhydrolase_1"/>
    <property type="match status" value="1"/>
</dbReference>
<dbReference type="PANTHER" id="PTHR43329">
    <property type="entry name" value="EPOXIDE HYDROLASE"/>
    <property type="match status" value="1"/>
</dbReference>